<keyword evidence="7 15" id="KW-1133">Transmembrane helix</keyword>
<feature type="transmembrane region" description="Helical" evidence="15">
    <location>
        <begin position="2819"/>
        <end position="2843"/>
    </location>
</feature>
<dbReference type="PROSITE" id="PS51111">
    <property type="entry name" value="REJ"/>
    <property type="match status" value="1"/>
</dbReference>
<dbReference type="Pfam" id="PF02010">
    <property type="entry name" value="REJ"/>
    <property type="match status" value="1"/>
</dbReference>
<feature type="compositionally biased region" description="Low complexity" evidence="14">
    <location>
        <begin position="1980"/>
        <end position="1996"/>
    </location>
</feature>
<evidence type="ECO:0000256" key="13">
    <source>
        <dbReference type="PROSITE-ProRule" id="PRU00152"/>
    </source>
</evidence>
<dbReference type="GO" id="GO:0005262">
    <property type="term" value="F:calcium channel activity"/>
    <property type="evidence" value="ECO:0007669"/>
    <property type="project" value="TreeGrafter"/>
</dbReference>
<dbReference type="SUPFAM" id="SSF49723">
    <property type="entry name" value="Lipase/lipooxygenase domain (PLAT/LH2 domain)"/>
    <property type="match status" value="1"/>
</dbReference>
<comment type="similarity">
    <text evidence="3">Belongs to the polycystin family.</text>
</comment>
<evidence type="ECO:0000259" key="19">
    <source>
        <dbReference type="PROSITE" id="PS51111"/>
    </source>
</evidence>
<dbReference type="PANTHER" id="PTHR10877:SF194">
    <property type="entry name" value="LOCATION OF VULVA DEFECTIVE 1"/>
    <property type="match status" value="1"/>
</dbReference>
<sequence length="2894" mass="323677">MKGFFTPKLMDSLLNGLRPMETKCTTSFRLWVSLLILVIIVTTKHLKMTNATMQAPFQVSAPSEVSYKDPVIFIFQTDYTREPYIMCSWDFGDENQLFTTATELQLGISHQYSHPGYYTVLTSCQTSFGRIYHHTQVAVFRDIDWLQCVITDTNAVVQEIFRYGSNIVVHYRHEYTIGLHYSLLIDNVEVYEAIASTMKIQTTVVEDSLIITEYLQHLISLGSHDLTLRVRNGRVDLQCLSTFTLMNPVLGVTLASSHSTVIPRDDVLLAVTAESGFPAMIEWSITNGPSVVLRVLKERQGRLPEDVDQMTISLLEIAEYQICAKVYNNFTSEEACISIVTQYPVTSVILESNTPINFAVGNTVQFSVQFLDRPIPTSMRYSVDFGDGASGNSSMVGITDSSSFLIIPHTYTTPGIYHATLHVCNDLSSTVNSTRVAVLQPITHMTIRLSHHSGIYFPSSERDWFWQEPLFLHPIVTENEYSFELKGTGTPELVTWRVAGHTQTYHMETTGRNLFYRFPSNGTFNLQATASNFYSSYTTVDASVLVLDAIVSLYLVSNSPGIVGEPITFVVLVESLGSNSSFSVSYGDGFSEPLPEPQHNIDIMQFVPRNLALPTDPAKSYATVMNHTYQEVDFYAPRVTGSNLAMEWIAITYVYVQDVAHLCRIPVIHIRDGGSSYYLAKKYSRSKAFIFGASVEINCQQAKRAHYQWRVYTVDSLFTVPSPSNEVGLPPSVNAQAADMYIPGFTLGYGMYIFQLSVTLVMKEESEASMENVAHSYIEVIPAGLVARIRGGSALATGWYSNITLDASDSFDPDQTPDRASLGLSYTWYCRKSNEPFPENMTLTPHNRLPSTGGCLGKGFLLSQTSTSVVIPAQTLTGNQSYVILLKLSKTGRESAYAEQTIIILLGHPNSIYIRCLMNCGSQLNPSARLVLAGLCPDCTASTRPSFEWSLRSSNHSTAAPALDWARNTTTGKHHPYLAINAGTFSGSSQETYTIHLQMQSRSGSISFAEYTFTVNSPPTTGNCTITPAEGVVLTTHFSIICEHFEDIHTPLTYEVHTLKAAERSVGVGAHADASVEDTLLFYGLDPNIPATLLPLGQPSQGYRVDIKIKVTDSLGASVYTLLSAVVRESESDDPEALALQLTSDKYSKLNQLMEEGNVQAATQVITSVGSLLNLKSERDNQHQDHGVIEQAVENKHKEELEDQKKKRAQARESLLDMLSKVKVNSLESIQLTSSAISQVTSEVEEISPQAQVSTASAFLSMGSWLKEQADMGVDGDVVEGAATSMVSGLSNIMSSATITQSGNVSDYGPIFESERTQQTRNVTMASLHALDDMQAAILLNKVPGEQPTILQTSSLSVILQRQEKRGLDGLVLQTENSDVVFRLPAGLSTVIDQHQASSNNEVIDTQIHHFQQNPFSWAKSSSLVTTHVTSLRLGHGDDQSEIAVQTLPQNVEIMVTNGDSVMPVLQPLAGQQTNHSYSFNVTNPDAAVIIRIQLNQSSGLTEVLPLHLCLRFELATSDTEPLCNASVTMPRAATDPHVFLNSTNMTFDPYLWVIPSENLPEVGRYYLTLDGGDGTDVTNKQYHVYAFSTQCLFWDKTREEWLGDGCKVGPFTTAAQTHCLCNHLTSFAASFLVLPNPVDLTDFSLFATIPDNPITVVTVAVVFVLFGLCAVWAHRKDRIEREKARLIILADNDQEDTYRYHVTVFTGVRRGAGTTAVVTLTLQGIVGNSEPHVLSSDREHHKVLQRSSVDSFLLTTRESLGILRSVRLWHDNGGSSPAWYLSRILVHDLETDRWWYFLCHTWIAVDLSDGKIDKTFPVANTEDLKDFHHLFFTRSVRDMKDNHLWLSVLSRPPRSSFTRLQRVACCFSLLLSSMLMNIMFYKVGEGEPDKTYNFGVMSLSVKTIVIATEASLLALPINLAIVQIFREARPREKEEVEIVPASESGDSQDQTYQEQEDKGSLDPQGVNLSKAGCADTDASLRSSSIQSQTSSMPKSASRGSTQHKVSQPQNPRREDTKPLASRESLPERDIFSSDKAYEEYTDKYAEFVYLRSTCTSANASSHRSLETGSWHSMIPLERNPSSIHAQQAFRLDLLPECDQALMSTNMTELTKTARNSNANHNSSSSESSIQPRSSQSNTTSCSASSIKILISPSEESSIDPGSSDSVIYTSYQDFLSSRLNRLYEQLHNPSPGLFRSDQDRQKALRKFKLALALHGWREERERESGSESSNETLPEQKDKVQKLFSGRGFLPWWWVYIGWFLAISSSLFAAYLIILYGLTFGKQKSLDWLVSMIVSLFQSIVVIQPVKVIAIAAFFAIVLKSYDYDEIGVTFFKQLKIYAGGQQSSTTSTQSKHRDSHFYQPPTGRAVEQAREKRHAERKMYSLIKAFLGHLVFIWLVLQVSIAQRDPAGIYLSLAMRSSFTTKLDQVKTMPDVYTWIKGEFAPSLYEAEPGTALQESLLVGSPRLRQQRVKPGYLQHCRELDTYRYLRPGCYAVRGTELDQGAYNASWTQPLSSNNTSQHQSRSPWVYQSHWQAKGSYFLTDPGRYNRGGFLLDLGTTRASTANQTALLQDLGWVDQYTQAIILEWVVYNANTNLFCACTVVFRAEGTTTVVPSHEFAIVCIYRYTNKYDKFVVILEVLYVMVVTVIMGMEVLKWKNNRREYWAFWNVLNIAIIILSISATTAYIWQHVLANNIMQLYKANHNMHLSFADIVVLDSVLVTSLASVAFCSLLKCLKILHYNDSMYLLHSTFRRLTKTLLIYLSMLTVTFVAFAYYGYLSFGRQFRDFCDLLRSIQCVFMLILRRYSDMLDIMEAFGMQAYFFFALANFFLIAVIVNLFIAMLLHCYSAARSEFVRYKDHDLVSMLTEWFLSAFSIKGQYKRVHKHNSIASLESL</sequence>
<dbReference type="InterPro" id="IPR002859">
    <property type="entry name" value="PKD/REJ-like"/>
</dbReference>
<keyword evidence="5 15" id="KW-0812">Transmembrane</keyword>
<keyword evidence="20" id="KW-1185">Reference proteome</keyword>
<dbReference type="OrthoDB" id="10264154at2759"/>
<feature type="domain" description="PLAT" evidence="17">
    <location>
        <begin position="1699"/>
        <end position="1818"/>
    </location>
</feature>
<keyword evidence="4" id="KW-1003">Cell membrane</keyword>
<dbReference type="CDD" id="cd00146">
    <property type="entry name" value="PKD"/>
    <property type="match status" value="1"/>
</dbReference>
<dbReference type="InterPro" id="IPR035986">
    <property type="entry name" value="PKD_dom_sf"/>
</dbReference>
<dbReference type="InterPro" id="IPR001024">
    <property type="entry name" value="PLAT/LH2_dom"/>
</dbReference>
<evidence type="ECO:0000259" key="18">
    <source>
        <dbReference type="PROSITE" id="PS50221"/>
    </source>
</evidence>
<evidence type="ECO:0000256" key="3">
    <source>
        <dbReference type="ARBA" id="ARBA00007200"/>
    </source>
</evidence>
<dbReference type="SMART" id="SM00089">
    <property type="entry name" value="PKD"/>
    <property type="match status" value="2"/>
</dbReference>
<dbReference type="SUPFAM" id="SSF49299">
    <property type="entry name" value="PKD domain"/>
    <property type="match status" value="3"/>
</dbReference>
<feature type="domain" description="PKD" evidence="16">
    <location>
        <begin position="351"/>
        <end position="445"/>
    </location>
</feature>
<keyword evidence="10" id="KW-1015">Disulfide bond</keyword>
<evidence type="ECO:0000313" key="20">
    <source>
        <dbReference type="Proteomes" id="UP000694845"/>
    </source>
</evidence>
<dbReference type="Gene3D" id="1.10.287.70">
    <property type="match status" value="1"/>
</dbReference>
<evidence type="ECO:0000259" key="16">
    <source>
        <dbReference type="PROSITE" id="PS50093"/>
    </source>
</evidence>
<dbReference type="RefSeq" id="XP_022107069.1">
    <property type="nucleotide sequence ID" value="XM_022251377.1"/>
</dbReference>
<feature type="region of interest" description="Disordered" evidence="14">
    <location>
        <begin position="2114"/>
        <end position="2142"/>
    </location>
</feature>
<evidence type="ECO:0000313" key="21">
    <source>
        <dbReference type="RefSeq" id="XP_022107069.1"/>
    </source>
</evidence>
<keyword evidence="6" id="KW-0732">Signal</keyword>
<dbReference type="PROSITE" id="PS50095">
    <property type="entry name" value="PLAT"/>
    <property type="match status" value="1"/>
</dbReference>
<feature type="transmembrane region" description="Helical" evidence="15">
    <location>
        <begin position="2253"/>
        <end position="2277"/>
    </location>
</feature>
<evidence type="ECO:0000256" key="10">
    <source>
        <dbReference type="ARBA" id="ARBA00023157"/>
    </source>
</evidence>
<dbReference type="InterPro" id="IPR013783">
    <property type="entry name" value="Ig-like_fold"/>
</dbReference>
<dbReference type="Gene3D" id="2.60.60.20">
    <property type="entry name" value="PLAT/LH2 domain"/>
    <property type="match status" value="1"/>
</dbReference>
<reference evidence="21" key="1">
    <citation type="submission" date="2025-08" db="UniProtKB">
        <authorList>
            <consortium name="RefSeq"/>
        </authorList>
    </citation>
    <scope>IDENTIFICATION</scope>
</reference>
<keyword evidence="11" id="KW-0325">Glycoprotein</keyword>
<keyword evidence="8" id="KW-0969">Cilium</keyword>
<dbReference type="Pfam" id="PF08016">
    <property type="entry name" value="PKD_channel"/>
    <property type="match status" value="1"/>
</dbReference>
<keyword evidence="12" id="KW-0966">Cell projection</keyword>
<dbReference type="InterPro" id="IPR036392">
    <property type="entry name" value="PLAT/LH2_dom_sf"/>
</dbReference>
<evidence type="ECO:0000256" key="8">
    <source>
        <dbReference type="ARBA" id="ARBA00023069"/>
    </source>
</evidence>
<protein>
    <submittedName>
        <fullName evidence="21">Polycystic kidney disease protein 1-like 2 isoform X1</fullName>
    </submittedName>
</protein>
<evidence type="ECO:0000256" key="1">
    <source>
        <dbReference type="ARBA" id="ARBA00004138"/>
    </source>
</evidence>
<dbReference type="InterPro" id="IPR000601">
    <property type="entry name" value="PKD_dom"/>
</dbReference>
<dbReference type="CDD" id="cd01752">
    <property type="entry name" value="PLAT_polycystin"/>
    <property type="match status" value="1"/>
</dbReference>
<organism evidence="20 21">
    <name type="scientific">Acanthaster planci</name>
    <name type="common">Crown-of-thorns starfish</name>
    <dbReference type="NCBI Taxonomy" id="133434"/>
    <lineage>
        <taxon>Eukaryota</taxon>
        <taxon>Metazoa</taxon>
        <taxon>Echinodermata</taxon>
        <taxon>Eleutherozoa</taxon>
        <taxon>Asterozoa</taxon>
        <taxon>Asteroidea</taxon>
        <taxon>Valvatacea</taxon>
        <taxon>Valvatida</taxon>
        <taxon>Acanthasteridae</taxon>
        <taxon>Acanthaster</taxon>
    </lineage>
</organism>
<dbReference type="InterPro" id="IPR000203">
    <property type="entry name" value="GPS"/>
</dbReference>
<dbReference type="Pfam" id="PF01825">
    <property type="entry name" value="GPS"/>
    <property type="match status" value="1"/>
</dbReference>
<feature type="transmembrane region" description="Helical" evidence="15">
    <location>
        <begin position="2381"/>
        <end position="2399"/>
    </location>
</feature>
<evidence type="ECO:0000256" key="5">
    <source>
        <dbReference type="ARBA" id="ARBA00022692"/>
    </source>
</evidence>
<dbReference type="FunFam" id="2.60.60.20:FF:000008">
    <property type="entry name" value="Polycystic kidney disease 1-like 2, isoform CRA_a"/>
    <property type="match status" value="1"/>
</dbReference>
<dbReference type="InterPro" id="IPR051223">
    <property type="entry name" value="Polycystin"/>
</dbReference>
<comment type="caution">
    <text evidence="13">Lacks conserved residue(s) required for the propagation of feature annotation.</text>
</comment>
<dbReference type="PROSITE" id="PS50093">
    <property type="entry name" value="PKD"/>
    <property type="match status" value="2"/>
</dbReference>
<feature type="transmembrane region" description="Helical" evidence="15">
    <location>
        <begin position="2289"/>
        <end position="2320"/>
    </location>
</feature>
<gene>
    <name evidence="21" type="primary">LOC110988122</name>
</gene>
<feature type="domain" description="PKD" evidence="16">
    <location>
        <begin position="75"/>
        <end position="139"/>
    </location>
</feature>
<evidence type="ECO:0000256" key="15">
    <source>
        <dbReference type="SAM" id="Phobius"/>
    </source>
</evidence>
<dbReference type="Gene3D" id="2.60.220.50">
    <property type="match status" value="1"/>
</dbReference>
<evidence type="ECO:0000256" key="9">
    <source>
        <dbReference type="ARBA" id="ARBA00023136"/>
    </source>
</evidence>
<dbReference type="InterPro" id="IPR013122">
    <property type="entry name" value="PKD1_2_channel"/>
</dbReference>
<evidence type="ECO:0000256" key="6">
    <source>
        <dbReference type="ARBA" id="ARBA00022729"/>
    </source>
</evidence>
<proteinExistence type="inferred from homology"/>
<dbReference type="GO" id="GO:0050982">
    <property type="term" value="P:detection of mechanical stimulus"/>
    <property type="evidence" value="ECO:0007669"/>
    <property type="project" value="TreeGrafter"/>
</dbReference>
<evidence type="ECO:0000256" key="14">
    <source>
        <dbReference type="SAM" id="MobiDB-lite"/>
    </source>
</evidence>
<dbReference type="InterPro" id="IPR046791">
    <property type="entry name" value="Polycystin_dom"/>
</dbReference>
<dbReference type="Pfam" id="PF01477">
    <property type="entry name" value="PLAT"/>
    <property type="match status" value="1"/>
</dbReference>
<accession>A0A8B7ZNR6</accession>
<feature type="transmembrane region" description="Helical" evidence="15">
    <location>
        <begin position="1655"/>
        <end position="1674"/>
    </location>
</feature>
<dbReference type="InterPro" id="IPR042060">
    <property type="entry name" value="PLAT_polycystin1"/>
</dbReference>
<feature type="transmembrane region" description="Helical" evidence="15">
    <location>
        <begin position="1864"/>
        <end position="1885"/>
    </location>
</feature>
<dbReference type="PROSITE" id="PS50221">
    <property type="entry name" value="GAIN_B"/>
    <property type="match status" value="1"/>
</dbReference>
<dbReference type="InterPro" id="IPR022409">
    <property type="entry name" value="PKD/Chitinase_dom"/>
</dbReference>
<dbReference type="GO" id="GO:0005929">
    <property type="term" value="C:cilium"/>
    <property type="evidence" value="ECO:0007669"/>
    <property type="project" value="UniProtKB-SubCell"/>
</dbReference>
<feature type="region of interest" description="Disordered" evidence="14">
    <location>
        <begin position="1936"/>
        <end position="2031"/>
    </location>
</feature>
<dbReference type="Proteomes" id="UP000694845">
    <property type="component" value="Unplaced"/>
</dbReference>
<name>A0A8B7ZNR6_ACAPL</name>
<evidence type="ECO:0000256" key="12">
    <source>
        <dbReference type="ARBA" id="ARBA00023273"/>
    </source>
</evidence>
<feature type="transmembrane region" description="Helical" evidence="15">
    <location>
        <begin position="2633"/>
        <end position="2654"/>
    </location>
</feature>
<evidence type="ECO:0000256" key="11">
    <source>
        <dbReference type="ARBA" id="ARBA00023180"/>
    </source>
</evidence>
<feature type="compositionally biased region" description="Polar residues" evidence="14">
    <location>
        <begin position="1945"/>
        <end position="1954"/>
    </location>
</feature>
<feature type="domain" description="GAIN-B" evidence="18">
    <location>
        <begin position="1503"/>
        <end position="1640"/>
    </location>
</feature>
<feature type="domain" description="REJ" evidence="19">
    <location>
        <begin position="663"/>
        <end position="1415"/>
    </location>
</feature>
<evidence type="ECO:0000256" key="7">
    <source>
        <dbReference type="ARBA" id="ARBA00022989"/>
    </source>
</evidence>
<dbReference type="SMART" id="SM00308">
    <property type="entry name" value="LH2"/>
    <property type="match status" value="1"/>
</dbReference>
<keyword evidence="9 15" id="KW-0472">Membrane</keyword>
<dbReference type="GO" id="GO:0005886">
    <property type="term" value="C:plasma membrane"/>
    <property type="evidence" value="ECO:0007669"/>
    <property type="project" value="UniProtKB-SubCell"/>
</dbReference>
<evidence type="ECO:0000256" key="2">
    <source>
        <dbReference type="ARBA" id="ARBA00004651"/>
    </source>
</evidence>
<dbReference type="InterPro" id="IPR014010">
    <property type="entry name" value="REJ_dom"/>
</dbReference>
<dbReference type="Pfam" id="PF20519">
    <property type="entry name" value="Polycystin_dom"/>
    <property type="match status" value="1"/>
</dbReference>
<dbReference type="Pfam" id="PF00801">
    <property type="entry name" value="PKD"/>
    <property type="match status" value="1"/>
</dbReference>
<dbReference type="Gene3D" id="2.60.40.10">
    <property type="entry name" value="Immunoglobulins"/>
    <property type="match status" value="2"/>
</dbReference>
<feature type="compositionally biased region" description="Polar residues" evidence="14">
    <location>
        <begin position="1998"/>
        <end position="2011"/>
    </location>
</feature>
<dbReference type="InterPro" id="IPR046338">
    <property type="entry name" value="GAIN_dom_sf"/>
</dbReference>
<evidence type="ECO:0000256" key="4">
    <source>
        <dbReference type="ARBA" id="ARBA00022475"/>
    </source>
</evidence>
<dbReference type="SMART" id="SM00303">
    <property type="entry name" value="GPS"/>
    <property type="match status" value="1"/>
</dbReference>
<evidence type="ECO:0000259" key="17">
    <source>
        <dbReference type="PROSITE" id="PS50095"/>
    </source>
</evidence>
<dbReference type="InterPro" id="IPR057244">
    <property type="entry name" value="GAIN_B"/>
</dbReference>
<feature type="transmembrane region" description="Helical" evidence="15">
    <location>
        <begin position="2758"/>
        <end position="2777"/>
    </location>
</feature>
<feature type="transmembrane region" description="Helical" evidence="15">
    <location>
        <begin position="1905"/>
        <end position="1926"/>
    </location>
</feature>
<feature type="transmembrane region" description="Helical" evidence="15">
    <location>
        <begin position="2707"/>
        <end position="2738"/>
    </location>
</feature>
<dbReference type="PANTHER" id="PTHR10877">
    <property type="entry name" value="POLYCYSTIN FAMILY MEMBER"/>
    <property type="match status" value="1"/>
</dbReference>
<dbReference type="KEGG" id="aplc:110988122"/>
<feature type="transmembrane region" description="Helical" evidence="15">
    <location>
        <begin position="2666"/>
        <end position="2687"/>
    </location>
</feature>
<feature type="compositionally biased region" description="Low complexity" evidence="14">
    <location>
        <begin position="2116"/>
        <end position="2142"/>
    </location>
</feature>
<comment type="subcellular location">
    <subcellularLocation>
        <location evidence="2">Cell membrane</location>
        <topology evidence="2">Multi-pass membrane protein</topology>
    </subcellularLocation>
    <subcellularLocation>
        <location evidence="1">Cell projection</location>
        <location evidence="1">Cilium</location>
    </subcellularLocation>
</comment>
<dbReference type="GeneID" id="110988122"/>